<dbReference type="InterPro" id="IPR047187">
    <property type="entry name" value="SF1_C_Upf1"/>
</dbReference>
<dbReference type="PANTHER" id="PTHR10887">
    <property type="entry name" value="DNA2/NAM7 HELICASE FAMILY"/>
    <property type="match status" value="1"/>
</dbReference>
<evidence type="ECO:0000313" key="5">
    <source>
        <dbReference type="EMBL" id="SNR30947.1"/>
    </source>
</evidence>
<dbReference type="InterPro" id="IPR045055">
    <property type="entry name" value="DNA2/NAM7-like"/>
</dbReference>
<dbReference type="Proteomes" id="UP000198403">
    <property type="component" value="Unassembled WGS sequence"/>
</dbReference>
<feature type="domain" description="Restriction endonuclease type II-like" evidence="4">
    <location>
        <begin position="1674"/>
        <end position="1770"/>
    </location>
</feature>
<keyword evidence="6" id="KW-1185">Reference proteome</keyword>
<dbReference type="EMBL" id="FZNO01000002">
    <property type="protein sequence ID" value="SNR30947.1"/>
    <property type="molecule type" value="Genomic_DNA"/>
</dbReference>
<evidence type="ECO:0000259" key="4">
    <source>
        <dbReference type="Pfam" id="PF18741"/>
    </source>
</evidence>
<dbReference type="Gene3D" id="3.40.50.300">
    <property type="entry name" value="P-loop containing nucleotide triphosphate hydrolases"/>
    <property type="match status" value="3"/>
</dbReference>
<organism evidence="5 6">
    <name type="scientific">Blastococcus mobilis</name>
    <dbReference type="NCBI Taxonomy" id="1938746"/>
    <lineage>
        <taxon>Bacteria</taxon>
        <taxon>Bacillati</taxon>
        <taxon>Actinomycetota</taxon>
        <taxon>Actinomycetes</taxon>
        <taxon>Geodermatophilales</taxon>
        <taxon>Geodermatophilaceae</taxon>
        <taxon>Blastococcus</taxon>
    </lineage>
</organism>
<dbReference type="GO" id="GO:0004386">
    <property type="term" value="F:helicase activity"/>
    <property type="evidence" value="ECO:0007669"/>
    <property type="project" value="InterPro"/>
</dbReference>
<dbReference type="InterPro" id="IPR041679">
    <property type="entry name" value="DNA2/NAM7-like_C"/>
</dbReference>
<dbReference type="InterPro" id="IPR027417">
    <property type="entry name" value="P-loop_NTPase"/>
</dbReference>
<gene>
    <name evidence="5" type="ORF">SAMN06272737_102254</name>
</gene>
<dbReference type="Pfam" id="PF13086">
    <property type="entry name" value="AAA_11"/>
    <property type="match status" value="1"/>
</dbReference>
<dbReference type="InterPro" id="IPR049468">
    <property type="entry name" value="Restrct_endonuc-II-like_dom"/>
</dbReference>
<evidence type="ECO:0000259" key="3">
    <source>
        <dbReference type="Pfam" id="PF13087"/>
    </source>
</evidence>
<dbReference type="Pfam" id="PF13087">
    <property type="entry name" value="AAA_12"/>
    <property type="match status" value="1"/>
</dbReference>
<proteinExistence type="predicted"/>
<evidence type="ECO:0000259" key="2">
    <source>
        <dbReference type="Pfam" id="PF13086"/>
    </source>
</evidence>
<name>A0A238VA70_9ACTN</name>
<dbReference type="Pfam" id="PF13195">
    <property type="entry name" value="DUF4011"/>
    <property type="match status" value="1"/>
</dbReference>
<dbReference type="SUPFAM" id="SSF52540">
    <property type="entry name" value="P-loop containing nucleoside triphosphate hydrolases"/>
    <property type="match status" value="1"/>
</dbReference>
<dbReference type="CDD" id="cd18808">
    <property type="entry name" value="SF1_C_Upf1"/>
    <property type="match status" value="1"/>
</dbReference>
<protein>
    <submittedName>
        <fullName evidence="5">AAA domain-containing protein</fullName>
    </submittedName>
</protein>
<feature type="region of interest" description="Disordered" evidence="1">
    <location>
        <begin position="410"/>
        <end position="432"/>
    </location>
</feature>
<feature type="region of interest" description="Disordered" evidence="1">
    <location>
        <begin position="1"/>
        <end position="29"/>
    </location>
</feature>
<evidence type="ECO:0000256" key="1">
    <source>
        <dbReference type="SAM" id="MobiDB-lite"/>
    </source>
</evidence>
<dbReference type="Pfam" id="PF18741">
    <property type="entry name" value="MTES_1575"/>
    <property type="match status" value="1"/>
</dbReference>
<dbReference type="InterPro" id="IPR041677">
    <property type="entry name" value="DNA2/NAM7_AAA_11"/>
</dbReference>
<dbReference type="InterPro" id="IPR025103">
    <property type="entry name" value="DUF4011"/>
</dbReference>
<feature type="domain" description="DNA2/NAM7 helicase helicase" evidence="2">
    <location>
        <begin position="716"/>
        <end position="800"/>
    </location>
</feature>
<accession>A0A238VA70</accession>
<evidence type="ECO:0000313" key="6">
    <source>
        <dbReference type="Proteomes" id="UP000198403"/>
    </source>
</evidence>
<feature type="domain" description="DNA2/NAM7 helicase-like C-terminal" evidence="3">
    <location>
        <begin position="1415"/>
        <end position="1625"/>
    </location>
</feature>
<sequence length="2014" mass="215463">MTVNNEPAHPSHEPLPSGGMSGPIRPLRYTDGMESTADIQVGDVVAPRAAVSIEITSTPVLSYALAHNRVPVVSRLAITNLGSPVRAATVRLGVRDAEGPIAQTVELVADLDEGRTTVLTDLGLVMDPAAMLHVEEQRPGVIDVEVLVEGTDGGLEVLGESSRAVQVLAAQQWLATPLPLALEMLAAHVLPNHPAVTAVVEEAAGVLEQRTGRGGIQGYADGPERVDEIVAAIADVLQRRGIRYSEPPVSWADLGQQVRSPGDVLTWRVGTPLDTVVLMAAALERAGIRPLLWLAGGAGGHEGEAHAFLGYWREERSAESAATTDATSLVNLVDLGLIGLVETTLLTSMGEPGADLHGPVVTGWLTGGLDHLLGVTDVHRARKDGIFPLPARARDEDGVLQVVEYRPAVHSAPAKAEPPPPAPSSRPEEPPRVQQWKNALLDLSLRNRLINYTERSGLSLTVPDSALGVLENFVHDGTPVTLLPGDRLAAVQQERGVTTARELPAEQLTELLVERREVHVDVTSGSYLPKLRNVAYKAKTVLEETGANNLYLALGSLVWELDGRPLRSPLVLIPVVLAPMGRTGSYRLSLDESGSSTPNYCLLEKLRQVHGLTVPTLTEAVDGTLDLDAALEAVRTALVGHGLPFRVEPTADLAILQFAKFRLWKDLDEHWADFADNPLVHHLVHEPTEAFEDPARDLGGYVDLDELAAELPAPADASQLRAIAEATAGRTFVLEGPPGTGKSQTITNLLTRAVAEGKKVLFVAEKRAALDVVARRLDAVGMGMFALDLHDKGSRASMVRAQIRLALEHAVTVDEQGLAADGEALRSARRMLARYADRLHDDNAVGLSLYSARTSELAAGTEVPPLPVPQPFAANAPADVLRSVRVELALLPDIADLTRPSPRHPWAFLDSPDIDLPATRSAAAAVDAAVREVSLIPELSGVLRRARTAEELDALVHVLSGPGRGMDVGLDVIDETFTDFWTAATSAVLGETAAFTAFRHPGLDVCTPEALELPLADVYVAAQTAAASSWFGRRRRLIAVRDQLAPYLRPEAKVKPKDVPAVVENLWRVQTAVQGIATRAGSIPGLSVPEGWNPFLDTDLLAGQVQWLGRAGAAVDGSSLFHVQLRKLIVAGLPAGTAAAEAAEAVARLRDAVTTLLTVGRSSSDQLATWAGDDGLVLRWSMTRPERGVDNLMSLRRWISFLDTLEPLRFAGLFDARTLLATGAVRADDALRAFERGLAAASVAERLDASGLDMFDARAHEKAIRRFITASRAVRGHLTSALPARVLAARPFDAESGSGQVGALQRELAKQRRGLGVRQLLAQYGELITQVMPCVLVSPDSVARFFPAVSGLFDLVVFDEASQIRVADAVGALGRARAAVVVGDSKQMPPTSFAEPSSVSDDAGDLAETAVEDEESILSECVQARVPRQWLSWHYRSQDESLIAFSNAQYYGNRLSSFPAPTHGRPSSEPDGRGVSLVRVPGTFHRSGAGRLLRTNPIEAKAIVAEIRRRFDLLPKYGEGSDAVPSIGVVTFNAQQRAYIEALLRDADDDRLAAALDRVDGEGLFVKNLENVQGDERDVVFFSTGFSPNASGELPLNFGPLNRVGGERRLNVAVTRARRQVVLFSSFDPEQLRAEETSSVGIKHLRAYLDMAAQGTDVLPRDSRPAAVVDRHREQIATALRERGLVVRTDVGLSDFKVDLAVARPTDPESPLMAVLLDGPAWARRGTVGDRDGLPVEVLGDMLRWPVVERVWLPSWLASPDAVLDELVAAVDMVPSTPLAEPIPLPTAAVESFKGVAALRSSVTSAVAVPTAPAPKAAKPAAAATKPTGPVTMDGESPFVPWLPKPAGDKAVLDELPVSKAARAVRRVLTAGIKAEGPIHVDRLAKLTVNAFGLNRASEGRKNTLLSLLPPSAVVDDYLWPDGVSPDSYAGFRRQAASTDRPLEHVAPQEIGNAMAALCRAGAGMMADELLTKTAAIFGYKRRTPAVTPVLEAALKLALHRGRLVEQPSGLMTV</sequence>
<reference evidence="5 6" key="1">
    <citation type="submission" date="2017-06" db="EMBL/GenBank/DDBJ databases">
        <authorList>
            <person name="Kim H.J."/>
            <person name="Triplett B.A."/>
        </authorList>
    </citation>
    <scope>NUCLEOTIDE SEQUENCE [LARGE SCALE GENOMIC DNA]</scope>
    <source>
        <strain evidence="5 6">DSM 44272</strain>
    </source>
</reference>